<gene>
    <name evidence="2" type="ORF">DSW25_14225</name>
</gene>
<sequence>MMINSLSSQSGAAQLMTQKLSDTQGQQLTGILSEYDAENLTEDDAKNIVSQIEEAGINAGSALTSALSDAGIDAKELGSMAGVGGAGRPSGPPPGGGGGPRGAGGPPPEASNGIESVDETIVSLVTEAVEAYETSEEADSVWTLLETSLEEAGYDTSENLIDFYS</sequence>
<dbReference type="EMBL" id="JAMC01000005">
    <property type="protein sequence ID" value="KEJ88798.1"/>
    <property type="molecule type" value="Genomic_DNA"/>
</dbReference>
<evidence type="ECO:0000313" key="2">
    <source>
        <dbReference type="EMBL" id="KEJ88798.1"/>
    </source>
</evidence>
<name>A0A073IEL2_9RHOB</name>
<reference evidence="2 3" key="1">
    <citation type="submission" date="2014-01" db="EMBL/GenBank/DDBJ databases">
        <title>Sulfitobacter donghicola JCM 14565 Genome Sequencing.</title>
        <authorList>
            <person name="Lai Q."/>
            <person name="Hong Z."/>
        </authorList>
    </citation>
    <scope>NUCLEOTIDE SEQUENCE [LARGE SCALE GENOMIC DNA]</scope>
    <source>
        <strain evidence="2 3">JCM 14565</strain>
    </source>
</reference>
<dbReference type="eggNOG" id="ENOG50337VH">
    <property type="taxonomic scope" value="Bacteria"/>
</dbReference>
<evidence type="ECO:0000256" key="1">
    <source>
        <dbReference type="SAM" id="MobiDB-lite"/>
    </source>
</evidence>
<keyword evidence="3" id="KW-1185">Reference proteome</keyword>
<evidence type="ECO:0000313" key="3">
    <source>
        <dbReference type="Proteomes" id="UP000027734"/>
    </source>
</evidence>
<dbReference type="AlphaFoldDB" id="A0A073IEL2"/>
<organism evidence="2 3">
    <name type="scientific">Sulfitobacter donghicola DSW-25 = KCTC 12864 = JCM 14565</name>
    <dbReference type="NCBI Taxonomy" id="1300350"/>
    <lineage>
        <taxon>Bacteria</taxon>
        <taxon>Pseudomonadati</taxon>
        <taxon>Pseudomonadota</taxon>
        <taxon>Alphaproteobacteria</taxon>
        <taxon>Rhodobacterales</taxon>
        <taxon>Roseobacteraceae</taxon>
        <taxon>Sulfitobacter</taxon>
    </lineage>
</organism>
<feature type="region of interest" description="Disordered" evidence="1">
    <location>
        <begin position="79"/>
        <end position="117"/>
    </location>
</feature>
<comment type="caution">
    <text evidence="2">The sequence shown here is derived from an EMBL/GenBank/DDBJ whole genome shotgun (WGS) entry which is preliminary data.</text>
</comment>
<proteinExistence type="predicted"/>
<protein>
    <submittedName>
        <fullName evidence="2">Uncharacterized protein</fullName>
    </submittedName>
</protein>
<dbReference type="Proteomes" id="UP000027734">
    <property type="component" value="Unassembled WGS sequence"/>
</dbReference>
<accession>A0A073IEL2</accession>